<sequence>MAYSGDDHVYVLACAGFEDVLKVGMSRQPLVRWQSFHPRWFEIFELESSCLIRLDSRRESRACETRFHRDLAAHRCPAPLAMPMLAGGHSEWYRGAWARAHELAAGCEAAGLPVERDLRRWAARQMAAEQPRLYELLSTAAQMAWDGQLAPMSRRGLLDLVDAHAHFDPAVPERFAELLDALRNAGR</sequence>
<proteinExistence type="predicted"/>
<dbReference type="EMBL" id="JAKJPO010000005">
    <property type="protein sequence ID" value="MCF7222223.1"/>
    <property type="molecule type" value="Genomic_DNA"/>
</dbReference>
<evidence type="ECO:0000313" key="2">
    <source>
        <dbReference type="EMBL" id="MCF7222223.1"/>
    </source>
</evidence>
<evidence type="ECO:0000313" key="3">
    <source>
        <dbReference type="Proteomes" id="UP001430796"/>
    </source>
</evidence>
<protein>
    <submittedName>
        <fullName evidence="2">GIY-YIG nuclease family protein</fullName>
    </submittedName>
</protein>
<keyword evidence="3" id="KW-1185">Reference proteome</keyword>
<organism evidence="2 3">
    <name type="scientific">Marilutibacter chinensis</name>
    <dbReference type="NCBI Taxonomy" id="2912247"/>
    <lineage>
        <taxon>Bacteria</taxon>
        <taxon>Pseudomonadati</taxon>
        <taxon>Pseudomonadota</taxon>
        <taxon>Gammaproteobacteria</taxon>
        <taxon>Lysobacterales</taxon>
        <taxon>Lysobacteraceae</taxon>
        <taxon>Marilutibacter</taxon>
    </lineage>
</organism>
<reference evidence="2" key="2">
    <citation type="submission" date="2022-01" db="EMBL/GenBank/DDBJ databases">
        <authorList>
            <person name="Zhou L.Y."/>
        </authorList>
    </citation>
    <scope>NUCLEOTIDE SEQUENCE</scope>
    <source>
        <strain evidence="2">TLK-CK17</strain>
    </source>
</reference>
<feature type="domain" description="Bacteriophage T5 Orf172 DNA-binding" evidence="1">
    <location>
        <begin position="8"/>
        <end position="103"/>
    </location>
</feature>
<name>A0ABS9HU35_9GAMM</name>
<gene>
    <name evidence="2" type="ORF">L3V18_10560</name>
</gene>
<dbReference type="RefSeq" id="WP_237054652.1">
    <property type="nucleotide sequence ID" value="NZ_JAKJPO010000005.1"/>
</dbReference>
<dbReference type="InterPro" id="IPR018306">
    <property type="entry name" value="Phage_T5_Orf172_DNA-bd"/>
</dbReference>
<accession>A0ABS9HU35</accession>
<reference evidence="2" key="1">
    <citation type="submission" date="2022-01" db="EMBL/GenBank/DDBJ databases">
        <title>Lysobacter chinensis sp. nov., a bacterium isolated from cow dung compost.</title>
        <authorList>
            <person name="Liu Y."/>
        </authorList>
    </citation>
    <scope>NUCLEOTIDE SEQUENCE</scope>
    <source>
        <strain evidence="2">TLK-CK17</strain>
    </source>
</reference>
<dbReference type="Proteomes" id="UP001430796">
    <property type="component" value="Unassembled WGS sequence"/>
</dbReference>
<comment type="caution">
    <text evidence="2">The sequence shown here is derived from an EMBL/GenBank/DDBJ whole genome shotgun (WGS) entry which is preliminary data.</text>
</comment>
<dbReference type="Pfam" id="PF10544">
    <property type="entry name" value="T5orf172"/>
    <property type="match status" value="1"/>
</dbReference>
<evidence type="ECO:0000259" key="1">
    <source>
        <dbReference type="Pfam" id="PF10544"/>
    </source>
</evidence>